<evidence type="ECO:0000256" key="4">
    <source>
        <dbReference type="ARBA" id="ARBA00022801"/>
    </source>
</evidence>
<dbReference type="GO" id="GO:0035539">
    <property type="term" value="F:8-oxo-7,8-dihydrodeoxyguanosine triphosphate pyrophosphatase activity"/>
    <property type="evidence" value="ECO:0007669"/>
    <property type="project" value="UniProtKB-EC"/>
</dbReference>
<accession>A0A0M9UBG6</accession>
<dbReference type="SUPFAM" id="SSF55811">
    <property type="entry name" value="Nudix"/>
    <property type="match status" value="1"/>
</dbReference>
<evidence type="ECO:0000259" key="6">
    <source>
        <dbReference type="PROSITE" id="PS51462"/>
    </source>
</evidence>
<evidence type="ECO:0000256" key="3">
    <source>
        <dbReference type="ARBA" id="ARBA00022723"/>
    </source>
</evidence>
<dbReference type="InterPro" id="IPR020084">
    <property type="entry name" value="NUDIX_hydrolase_CS"/>
</dbReference>
<dbReference type="PROSITE" id="PS00893">
    <property type="entry name" value="NUDIX_BOX"/>
    <property type="match status" value="1"/>
</dbReference>
<evidence type="ECO:0000313" key="8">
    <source>
        <dbReference type="EMBL" id="KPL87929.1"/>
    </source>
</evidence>
<dbReference type="PANTHER" id="PTHR43758:SF2">
    <property type="entry name" value="OXIDIZED PURINE NUCLEOSIDE TRIPHOSPHATE HYDROLASE"/>
    <property type="match status" value="1"/>
</dbReference>
<dbReference type="InterPro" id="IPR015797">
    <property type="entry name" value="NUDIX_hydrolase-like_dom_sf"/>
</dbReference>
<dbReference type="CDD" id="cd18886">
    <property type="entry name" value="NUDIX_MutT_Nudt1"/>
    <property type="match status" value="1"/>
</dbReference>
<name>A0A0M9UBG6_9CHLR</name>
<dbReference type="GO" id="GO:0005737">
    <property type="term" value="C:cytoplasm"/>
    <property type="evidence" value="ECO:0007669"/>
    <property type="project" value="TreeGrafter"/>
</dbReference>
<dbReference type="Gene3D" id="3.90.79.10">
    <property type="entry name" value="Nucleoside Triphosphate Pyrophosphohydrolase"/>
    <property type="match status" value="1"/>
</dbReference>
<feature type="domain" description="Nudix hydrolase" evidence="6">
    <location>
        <begin position="10"/>
        <end position="134"/>
    </location>
</feature>
<dbReference type="EC" id="3.6.1.55" evidence="7"/>
<dbReference type="OrthoDB" id="9804563at2"/>
<evidence type="ECO:0000256" key="2">
    <source>
        <dbReference type="ARBA" id="ARBA00005582"/>
    </source>
</evidence>
<evidence type="ECO:0000313" key="9">
    <source>
        <dbReference type="Proteomes" id="UP000037784"/>
    </source>
</evidence>
<dbReference type="PROSITE" id="PS51462">
    <property type="entry name" value="NUDIX"/>
    <property type="match status" value="1"/>
</dbReference>
<keyword evidence="4 7" id="KW-0378">Hydrolase</keyword>
<keyword evidence="5" id="KW-0460">Magnesium</keyword>
<sequence>MDQQTRGRYALVPRTLIFLRRDDAVLLLRGAAHKWFAGRYNGVGGHVERGETIIEAAMRETYEETGVQPTDLALRGVIHIVGDPGVLLFVFVGRAVGDIHATTDEGTLEWIPLSALANMPLVADLRWLLPRVLDEQREIVYATFTFANNHVEIRTPGGDIETIELDT</sequence>
<dbReference type="STRING" id="872965.SE16_10400"/>
<reference evidence="9" key="3">
    <citation type="submission" date="2015-08" db="EMBL/GenBank/DDBJ databases">
        <title>Draft Genome Sequence of a Heterotrophic Facultative Anaerobic Bacterium Ardenticatena maritima Strain 110S.</title>
        <authorList>
            <person name="Kawaichi S."/>
            <person name="Yoshida T."/>
            <person name="Sako Y."/>
            <person name="Nakamura R."/>
        </authorList>
    </citation>
    <scope>NUCLEOTIDE SEQUENCE [LARGE SCALE GENOMIC DNA]</scope>
    <source>
        <strain evidence="9">110S</strain>
    </source>
</reference>
<dbReference type="InterPro" id="IPR000086">
    <property type="entry name" value="NUDIX_hydrolase_dom"/>
</dbReference>
<reference evidence="8 10" key="2">
    <citation type="submission" date="2015-07" db="EMBL/GenBank/DDBJ databases">
        <title>Whole genome sequence of Ardenticatena maritima DSM 23922.</title>
        <authorList>
            <person name="Hemp J."/>
            <person name="Ward L.M."/>
            <person name="Pace L.A."/>
            <person name="Fischer W.W."/>
        </authorList>
    </citation>
    <scope>NUCLEOTIDE SEQUENCE [LARGE SCALE GENOMIC DNA]</scope>
    <source>
        <strain evidence="8 10">110S</strain>
    </source>
</reference>
<comment type="similarity">
    <text evidence="2">Belongs to the Nudix hydrolase family.</text>
</comment>
<keyword evidence="9" id="KW-1185">Reference proteome</keyword>
<comment type="caution">
    <text evidence="7">The sequence shown here is derived from an EMBL/GenBank/DDBJ whole genome shotgun (WGS) entry which is preliminary data.</text>
</comment>
<dbReference type="PANTHER" id="PTHR43758">
    <property type="entry name" value="7,8-DIHYDRO-8-OXOGUANINE TRIPHOSPHATASE"/>
    <property type="match status" value="1"/>
</dbReference>
<dbReference type="Proteomes" id="UP000037784">
    <property type="component" value="Unassembled WGS sequence"/>
</dbReference>
<reference evidence="7 9" key="1">
    <citation type="journal article" date="2015" name="Genome Announc.">
        <title>Draft Genome Sequence of a Heterotrophic Facultative Anaerobic Thermophilic Bacterium, Ardenticatena maritima Strain 110ST.</title>
        <authorList>
            <person name="Kawaichi S."/>
            <person name="Yoshida T."/>
            <person name="Sako Y."/>
            <person name="Nakamura R."/>
        </authorList>
    </citation>
    <scope>NUCLEOTIDE SEQUENCE [LARGE SCALE GENOMIC DNA]</scope>
    <source>
        <strain evidence="7 9">110S</strain>
    </source>
</reference>
<proteinExistence type="inferred from homology"/>
<evidence type="ECO:0000256" key="1">
    <source>
        <dbReference type="ARBA" id="ARBA00001946"/>
    </source>
</evidence>
<dbReference type="EMBL" id="BBZA01000015">
    <property type="protein sequence ID" value="GAP61818.1"/>
    <property type="molecule type" value="Genomic_DNA"/>
</dbReference>
<evidence type="ECO:0000313" key="7">
    <source>
        <dbReference type="EMBL" id="GAP61818.1"/>
    </source>
</evidence>
<organism evidence="7 9">
    <name type="scientific">Ardenticatena maritima</name>
    <dbReference type="NCBI Taxonomy" id="872965"/>
    <lineage>
        <taxon>Bacteria</taxon>
        <taxon>Bacillati</taxon>
        <taxon>Chloroflexota</taxon>
        <taxon>Ardenticatenia</taxon>
        <taxon>Ardenticatenales</taxon>
        <taxon>Ardenticatenaceae</taxon>
        <taxon>Ardenticatena</taxon>
    </lineage>
</organism>
<comment type="cofactor">
    <cofactor evidence="1">
        <name>Mg(2+)</name>
        <dbReference type="ChEBI" id="CHEBI:18420"/>
    </cofactor>
</comment>
<dbReference type="Pfam" id="PF00293">
    <property type="entry name" value="NUDIX"/>
    <property type="match status" value="1"/>
</dbReference>
<gene>
    <name evidence="7" type="primary">mutT</name>
    <name evidence="7" type="ORF">ARMA_0241</name>
    <name evidence="8" type="ORF">SE16_10400</name>
</gene>
<evidence type="ECO:0000256" key="5">
    <source>
        <dbReference type="ARBA" id="ARBA00022842"/>
    </source>
</evidence>
<keyword evidence="3" id="KW-0479">Metal-binding</keyword>
<dbReference type="InParanoid" id="A0A0M9UBG6"/>
<dbReference type="GO" id="GO:0046872">
    <property type="term" value="F:metal ion binding"/>
    <property type="evidence" value="ECO:0007669"/>
    <property type="project" value="UniProtKB-KW"/>
</dbReference>
<dbReference type="RefSeq" id="WP_054491761.1">
    <property type="nucleotide sequence ID" value="NZ_BBZA01000015.1"/>
</dbReference>
<dbReference type="EMBL" id="LGKN01000005">
    <property type="protein sequence ID" value="KPL87929.1"/>
    <property type="molecule type" value="Genomic_DNA"/>
</dbReference>
<protein>
    <submittedName>
        <fullName evidence="7">8-oxo-dGTP diphosphatase</fullName>
        <ecNumber evidence="7">3.6.1.55</ecNumber>
    </submittedName>
</protein>
<dbReference type="AlphaFoldDB" id="A0A0M9UBG6"/>
<dbReference type="Proteomes" id="UP000050502">
    <property type="component" value="Unassembled WGS sequence"/>
</dbReference>
<evidence type="ECO:0000313" key="10">
    <source>
        <dbReference type="Proteomes" id="UP000050502"/>
    </source>
</evidence>